<evidence type="ECO:0000256" key="1">
    <source>
        <dbReference type="ARBA" id="ARBA00010266"/>
    </source>
</evidence>
<evidence type="ECO:0000313" key="7">
    <source>
        <dbReference type="Proteomes" id="UP000005990"/>
    </source>
</evidence>
<keyword evidence="7" id="KW-1185">Reference proteome</keyword>
<dbReference type="eggNOG" id="COG1705">
    <property type="taxonomic scope" value="Bacteria"/>
</dbReference>
<comment type="caution">
    <text evidence="6">The sequence shown here is derived from an EMBL/GenBank/DDBJ whole genome shotgun (WGS) entry which is preliminary data.</text>
</comment>
<evidence type="ECO:0000259" key="5">
    <source>
        <dbReference type="SMART" id="SM01095"/>
    </source>
</evidence>
<dbReference type="Gene3D" id="4.10.80.30">
    <property type="entry name" value="DNA polymerase, domain 6"/>
    <property type="match status" value="1"/>
</dbReference>
<name>E4KQG4_9LACT</name>
<dbReference type="GO" id="GO:0004040">
    <property type="term" value="F:amidase activity"/>
    <property type="evidence" value="ECO:0007669"/>
    <property type="project" value="InterPro"/>
</dbReference>
<dbReference type="eggNOG" id="COG5632">
    <property type="taxonomic scope" value="Bacteria"/>
</dbReference>
<dbReference type="PANTHER" id="PTHR33308">
    <property type="entry name" value="PEPTIDOGLYCAN HYDROLASE FLGJ"/>
    <property type="match status" value="1"/>
</dbReference>
<dbReference type="STRING" id="908337.HMPREF9257_0520"/>
<organism evidence="6 7">
    <name type="scientific">Eremococcus coleocola ACS-139-V-Col8</name>
    <dbReference type="NCBI Taxonomy" id="908337"/>
    <lineage>
        <taxon>Bacteria</taxon>
        <taxon>Bacillati</taxon>
        <taxon>Bacillota</taxon>
        <taxon>Bacilli</taxon>
        <taxon>Lactobacillales</taxon>
        <taxon>Aerococcaceae</taxon>
        <taxon>Eremococcus</taxon>
    </lineage>
</organism>
<dbReference type="PRINTS" id="PR01002">
    <property type="entry name" value="FLGFLGJ"/>
</dbReference>
<dbReference type="SMART" id="SM01095">
    <property type="entry name" value="Cpl-7"/>
    <property type="match status" value="1"/>
</dbReference>
<dbReference type="InterPro" id="IPR036505">
    <property type="entry name" value="Amidase/PGRP_sf"/>
</dbReference>
<keyword evidence="2" id="KW-0378">Hydrolase</keyword>
<dbReference type="InterPro" id="IPR013168">
    <property type="entry name" value="Cpl_7_lyso_C"/>
</dbReference>
<comment type="similarity">
    <text evidence="1">Belongs to the glycosyl hydrolase 73 family.</text>
</comment>
<proteinExistence type="inferred from homology"/>
<feature type="domain" description="N-acetylmuramoyl-L-alanine amidase" evidence="4">
    <location>
        <begin position="169"/>
        <end position="312"/>
    </location>
</feature>
<feature type="domain" description="Cpl-7 lysozyme C-terminal" evidence="5">
    <location>
        <begin position="354"/>
        <end position="395"/>
    </location>
</feature>
<dbReference type="InterPro" id="IPR051056">
    <property type="entry name" value="Glycosyl_Hydrolase_73"/>
</dbReference>
<dbReference type="RefSeq" id="WP_006418760.1">
    <property type="nucleotide sequence ID" value="NZ_AENN01000017.1"/>
</dbReference>
<protein>
    <submittedName>
        <fullName evidence="6">Mannosyl-glycoprotein endo-beta-N-acetylglucosaminidase</fullName>
    </submittedName>
</protein>
<evidence type="ECO:0000313" key="6">
    <source>
        <dbReference type="EMBL" id="EFR30600.1"/>
    </source>
</evidence>
<dbReference type="SMART" id="SM00644">
    <property type="entry name" value="Ami_2"/>
    <property type="match status" value="1"/>
</dbReference>
<dbReference type="InterPro" id="IPR002502">
    <property type="entry name" value="Amidase_domain"/>
</dbReference>
<feature type="domain" description="Mannosyl-glycoprotein endo-beta-N-acetylglucosamidase-like" evidence="3">
    <location>
        <begin position="2"/>
        <end position="149"/>
    </location>
</feature>
<accession>E4KQG4</accession>
<dbReference type="Pfam" id="PF01510">
    <property type="entry name" value="Amidase_2"/>
    <property type="match status" value="1"/>
</dbReference>
<dbReference type="GO" id="GO:0009253">
    <property type="term" value="P:peptidoglycan catabolic process"/>
    <property type="evidence" value="ECO:0007669"/>
    <property type="project" value="InterPro"/>
</dbReference>
<dbReference type="SMART" id="SM00047">
    <property type="entry name" value="LYZ2"/>
    <property type="match status" value="1"/>
</dbReference>
<dbReference type="Gene3D" id="1.10.530.10">
    <property type="match status" value="1"/>
</dbReference>
<dbReference type="EMBL" id="AENN01000017">
    <property type="protein sequence ID" value="EFR30600.1"/>
    <property type="molecule type" value="Genomic_DNA"/>
</dbReference>
<dbReference type="Pfam" id="PF08230">
    <property type="entry name" value="CW_7"/>
    <property type="match status" value="1"/>
</dbReference>
<evidence type="ECO:0000256" key="2">
    <source>
        <dbReference type="ARBA" id="ARBA00022801"/>
    </source>
</evidence>
<dbReference type="OrthoDB" id="2168681at2"/>
<dbReference type="Gene3D" id="3.40.80.10">
    <property type="entry name" value="Peptidoglycan recognition protein-like"/>
    <property type="match status" value="1"/>
</dbReference>
<dbReference type="AlphaFoldDB" id="E4KQG4"/>
<dbReference type="Proteomes" id="UP000005990">
    <property type="component" value="Unassembled WGS sequence"/>
</dbReference>
<dbReference type="Pfam" id="PF01832">
    <property type="entry name" value="Glucosaminidase"/>
    <property type="match status" value="1"/>
</dbReference>
<reference evidence="6 7" key="1">
    <citation type="submission" date="2010-10" db="EMBL/GenBank/DDBJ databases">
        <authorList>
            <person name="Durkin A.S."/>
            <person name="Madupu R."/>
            <person name="Torralba M."/>
            <person name="Gillis M."/>
            <person name="Methe B."/>
            <person name="Sutton G."/>
            <person name="Nelson K.E."/>
        </authorList>
    </citation>
    <scope>NUCLEOTIDE SEQUENCE [LARGE SCALE GENOMIC DNA]</scope>
    <source>
        <strain evidence="6 7">ACS-139-V-Col8</strain>
    </source>
</reference>
<dbReference type="GO" id="GO:0008745">
    <property type="term" value="F:N-acetylmuramoyl-L-alanine amidase activity"/>
    <property type="evidence" value="ECO:0007669"/>
    <property type="project" value="InterPro"/>
</dbReference>
<dbReference type="InterPro" id="IPR002901">
    <property type="entry name" value="MGlyc_endo_b_GlcNAc-like_dom"/>
</dbReference>
<sequence>MGFIEDISALYVKHNQSSVLNSILIAQACLESNYGKSELAVNAHNYGGIKANKPWSGDTYTKLTQEWDGTKYILVKAEFAKFSSMEEFVKYHSNFFTSTPWRANYYGEVLRATTYQGQAEALTGTYATDPSYAKKIIKIIQDYNLTQYDLKEDDSMVKMPQIINRDLFHGVAGSNGNKPKYIVIHNDAGAMTPQQYIGWLQRERSGSNAKKGFAHYYINRDQIVRVENTYSGAWACANPEYNRYALSYEVCEQLKVNNQQWLENERMTFIQVAEDCHYYGIVPSRKTFALHHDVSTIGTSCPERSAKTHGGYKAVLDYFINQVTYYMSKGKTVQEIIANINKGTDNTPKAKLSNDEVAQLVIKGRYGNGVDRIKRLTADGYDPKVIQAIVDKIKGKKPNEVKKEDDRIFEINGVKYQVKEFK</sequence>
<evidence type="ECO:0000259" key="4">
    <source>
        <dbReference type="SMART" id="SM00644"/>
    </source>
</evidence>
<dbReference type="PANTHER" id="PTHR33308:SF9">
    <property type="entry name" value="PEPTIDOGLYCAN HYDROLASE FLGJ"/>
    <property type="match status" value="1"/>
</dbReference>
<evidence type="ECO:0000259" key="3">
    <source>
        <dbReference type="SMART" id="SM00047"/>
    </source>
</evidence>
<dbReference type="SUPFAM" id="SSF55846">
    <property type="entry name" value="N-acetylmuramoyl-L-alanine amidase-like"/>
    <property type="match status" value="1"/>
</dbReference>
<gene>
    <name evidence="6" type="ORF">HMPREF9257_0520</name>
</gene>